<dbReference type="InterPro" id="IPR003439">
    <property type="entry name" value="ABC_transporter-like_ATP-bd"/>
</dbReference>
<organism evidence="10 11">
    <name type="scientific">Gracilibacillus salinarum</name>
    <dbReference type="NCBI Taxonomy" id="2932255"/>
    <lineage>
        <taxon>Bacteria</taxon>
        <taxon>Bacillati</taxon>
        <taxon>Bacillota</taxon>
        <taxon>Bacilli</taxon>
        <taxon>Bacillales</taxon>
        <taxon>Bacillaceae</taxon>
        <taxon>Gracilibacillus</taxon>
    </lineage>
</organism>
<evidence type="ECO:0000256" key="3">
    <source>
        <dbReference type="ARBA" id="ARBA00022741"/>
    </source>
</evidence>
<dbReference type="InterPro" id="IPR003593">
    <property type="entry name" value="AAA+_ATPase"/>
</dbReference>
<sequence length="588" mass="66655">MTRDKNTYNKIQPVIKRLLNYIKPYKRKLFSVVIFAVCSTSFTILSPVILGLAVTELYEGAVQGSKVDLQYIFLIICLLAVLYLLSSVFTYMQEYLLIGVTQKIIYTLRSEVYQKLYKLPITFFDHTSHGDILSRSINDIEKINNTFKQMISQFLTSVISLLGIMLIMLYISPLITGVVFLIIPGSIFITKKIVKKSQLYFKNQQKLLGNLNGFVEESYTGQETIKAFNLENDADENFQKRNNLLYEYSWKAQYISSTITPLLKLLQNMVYIVVCVLGSIFVINQLITLGNIQAFIMYVRQFQQPVNKLATIMNTIQSTIAASERVFQLLDEKEQPLSAKKNADHSSHNNEFVHFENVSFSYDHSSSVINNVNLKINKGETVAIIGENGAGKSTLSLLLLGLLAPSEGRILIGGNNIHQIEEQEKFELFGTVFQENWLFSRSIRENIAYGSKADDVTDEEVIKAAELAQADYFIRNLPDGYNTIINESGSNLSEGEKQLIAIARAVMAQPEILVLDEATSHVDMMMDERIQTGLQGLMRGRTTFIIAHQPSTIKTADRIIVLENGEIIQEGNHDELWQKHGYYKDFIS</sequence>
<evidence type="ECO:0000259" key="9">
    <source>
        <dbReference type="PROSITE" id="PS50929"/>
    </source>
</evidence>
<dbReference type="EMBL" id="CP095071">
    <property type="protein sequence ID" value="UOQ86882.1"/>
    <property type="molecule type" value="Genomic_DNA"/>
</dbReference>
<keyword evidence="5 7" id="KW-1133">Transmembrane helix</keyword>
<dbReference type="Gene3D" id="1.20.1560.10">
    <property type="entry name" value="ABC transporter type 1, transmembrane domain"/>
    <property type="match status" value="1"/>
</dbReference>
<dbReference type="SMART" id="SM00382">
    <property type="entry name" value="AAA"/>
    <property type="match status" value="1"/>
</dbReference>
<evidence type="ECO:0000256" key="5">
    <source>
        <dbReference type="ARBA" id="ARBA00022989"/>
    </source>
</evidence>
<keyword evidence="11" id="KW-1185">Reference proteome</keyword>
<feature type="domain" description="ABC transmembrane type-1" evidence="9">
    <location>
        <begin position="32"/>
        <end position="318"/>
    </location>
</feature>
<dbReference type="Gene3D" id="3.40.50.300">
    <property type="entry name" value="P-loop containing nucleotide triphosphate hydrolases"/>
    <property type="match status" value="1"/>
</dbReference>
<feature type="transmembrane region" description="Helical" evidence="7">
    <location>
        <begin position="269"/>
        <end position="287"/>
    </location>
</feature>
<dbReference type="GO" id="GO:0005524">
    <property type="term" value="F:ATP binding"/>
    <property type="evidence" value="ECO:0007669"/>
    <property type="project" value="UniProtKB-KW"/>
</dbReference>
<accession>A0ABY4GT81</accession>
<keyword evidence="2 7" id="KW-0812">Transmembrane</keyword>
<reference evidence="10 11" key="1">
    <citation type="submission" date="2022-04" db="EMBL/GenBank/DDBJ databases">
        <title>Gracilibacillus sp. isolated from saltern.</title>
        <authorList>
            <person name="Won M."/>
            <person name="Lee C.-M."/>
            <person name="Woen H.-Y."/>
            <person name="Kwon S.-W."/>
        </authorList>
    </citation>
    <scope>NUCLEOTIDE SEQUENCE [LARGE SCALE GENOMIC DNA]</scope>
    <source>
        <strain evidence="10 11">SSPM10-3</strain>
    </source>
</reference>
<proteinExistence type="predicted"/>
<dbReference type="Pfam" id="PF00664">
    <property type="entry name" value="ABC_membrane"/>
    <property type="match status" value="1"/>
</dbReference>
<dbReference type="PROSITE" id="PS50893">
    <property type="entry name" value="ABC_TRANSPORTER_2"/>
    <property type="match status" value="1"/>
</dbReference>
<evidence type="ECO:0000313" key="11">
    <source>
        <dbReference type="Proteomes" id="UP000831537"/>
    </source>
</evidence>
<dbReference type="InterPro" id="IPR039421">
    <property type="entry name" value="Type_1_exporter"/>
</dbReference>
<evidence type="ECO:0000256" key="2">
    <source>
        <dbReference type="ARBA" id="ARBA00022692"/>
    </source>
</evidence>
<protein>
    <submittedName>
        <fullName evidence="10">ABC transporter ATP-binding protein/permease</fullName>
    </submittedName>
</protein>
<evidence type="ECO:0000256" key="6">
    <source>
        <dbReference type="ARBA" id="ARBA00023136"/>
    </source>
</evidence>
<feature type="transmembrane region" description="Helical" evidence="7">
    <location>
        <begin position="70"/>
        <end position="92"/>
    </location>
</feature>
<dbReference type="Pfam" id="PF00005">
    <property type="entry name" value="ABC_tran"/>
    <property type="match status" value="1"/>
</dbReference>
<dbReference type="PANTHER" id="PTHR43394">
    <property type="entry name" value="ATP-DEPENDENT PERMEASE MDL1, MITOCHONDRIAL"/>
    <property type="match status" value="1"/>
</dbReference>
<dbReference type="SUPFAM" id="SSF52540">
    <property type="entry name" value="P-loop containing nucleoside triphosphate hydrolases"/>
    <property type="match status" value="1"/>
</dbReference>
<gene>
    <name evidence="10" type="ORF">MUN87_08360</name>
</gene>
<evidence type="ECO:0000259" key="8">
    <source>
        <dbReference type="PROSITE" id="PS50893"/>
    </source>
</evidence>
<feature type="transmembrane region" description="Helical" evidence="7">
    <location>
        <begin position="151"/>
        <end position="171"/>
    </location>
</feature>
<dbReference type="PANTHER" id="PTHR43394:SF1">
    <property type="entry name" value="ATP-BINDING CASSETTE SUB-FAMILY B MEMBER 10, MITOCHONDRIAL"/>
    <property type="match status" value="1"/>
</dbReference>
<dbReference type="SUPFAM" id="SSF90123">
    <property type="entry name" value="ABC transporter transmembrane region"/>
    <property type="match status" value="1"/>
</dbReference>
<dbReference type="CDD" id="cd18547">
    <property type="entry name" value="ABC_6TM_Tm288_like"/>
    <property type="match status" value="1"/>
</dbReference>
<feature type="transmembrane region" description="Helical" evidence="7">
    <location>
        <begin position="29"/>
        <end position="50"/>
    </location>
</feature>
<dbReference type="InterPro" id="IPR011527">
    <property type="entry name" value="ABC1_TM_dom"/>
</dbReference>
<keyword evidence="3" id="KW-0547">Nucleotide-binding</keyword>
<dbReference type="Proteomes" id="UP000831537">
    <property type="component" value="Chromosome"/>
</dbReference>
<feature type="transmembrane region" description="Helical" evidence="7">
    <location>
        <begin position="177"/>
        <end position="194"/>
    </location>
</feature>
<keyword evidence="6 7" id="KW-0472">Membrane</keyword>
<feature type="domain" description="ABC transporter" evidence="8">
    <location>
        <begin position="353"/>
        <end position="587"/>
    </location>
</feature>
<dbReference type="InterPro" id="IPR027417">
    <property type="entry name" value="P-loop_NTPase"/>
</dbReference>
<name>A0ABY4GT81_9BACI</name>
<evidence type="ECO:0000256" key="4">
    <source>
        <dbReference type="ARBA" id="ARBA00022840"/>
    </source>
</evidence>
<keyword evidence="4 10" id="KW-0067">ATP-binding</keyword>
<evidence type="ECO:0000256" key="7">
    <source>
        <dbReference type="SAM" id="Phobius"/>
    </source>
</evidence>
<evidence type="ECO:0000256" key="1">
    <source>
        <dbReference type="ARBA" id="ARBA00004651"/>
    </source>
</evidence>
<dbReference type="RefSeq" id="WP_244747256.1">
    <property type="nucleotide sequence ID" value="NZ_CP095071.1"/>
</dbReference>
<evidence type="ECO:0000313" key="10">
    <source>
        <dbReference type="EMBL" id="UOQ86882.1"/>
    </source>
</evidence>
<comment type="subcellular location">
    <subcellularLocation>
        <location evidence="1">Cell membrane</location>
        <topology evidence="1">Multi-pass membrane protein</topology>
    </subcellularLocation>
</comment>
<dbReference type="InterPro" id="IPR036640">
    <property type="entry name" value="ABC1_TM_sf"/>
</dbReference>
<dbReference type="PROSITE" id="PS50929">
    <property type="entry name" value="ABC_TM1F"/>
    <property type="match status" value="1"/>
</dbReference>